<feature type="compositionally biased region" description="Basic and acidic residues" evidence="1">
    <location>
        <begin position="42"/>
        <end position="58"/>
    </location>
</feature>
<proteinExistence type="predicted"/>
<gene>
    <name evidence="2" type="ORF">MAR_029507</name>
</gene>
<evidence type="ECO:0000313" key="2">
    <source>
        <dbReference type="EMBL" id="WAQ96817.1"/>
    </source>
</evidence>
<accession>A0ABY7DGM9</accession>
<keyword evidence="3" id="KW-1185">Reference proteome</keyword>
<protein>
    <submittedName>
        <fullName evidence="2">Uncharacterized protein</fullName>
    </submittedName>
</protein>
<reference evidence="2" key="1">
    <citation type="submission" date="2022-11" db="EMBL/GenBank/DDBJ databases">
        <title>Centuries of genome instability and evolution in soft-shell clam transmissible cancer (bioRxiv).</title>
        <authorList>
            <person name="Hart S.F.M."/>
            <person name="Yonemitsu M.A."/>
            <person name="Giersch R.M."/>
            <person name="Beal B.F."/>
            <person name="Arriagada G."/>
            <person name="Davis B.W."/>
            <person name="Ostrander E.A."/>
            <person name="Goff S.P."/>
            <person name="Metzger M.J."/>
        </authorList>
    </citation>
    <scope>NUCLEOTIDE SEQUENCE</scope>
    <source>
        <strain evidence="2">MELC-2E11</strain>
        <tissue evidence="2">Siphon/mantle</tissue>
    </source>
</reference>
<sequence length="120" mass="14160">MTKSRAEYQREYRERKKKKDPNYLNSERIRAKGNRVSISKTSKREQSAIRHRNKEYSKRYRAKLKIKSTLNKPIKPGIDLRTSSNSIKTMPRKSKSDNVTTENDSKAQFQKKKSGQKKKV</sequence>
<feature type="compositionally biased region" description="Basic and acidic residues" evidence="1">
    <location>
        <begin position="1"/>
        <end position="14"/>
    </location>
</feature>
<feature type="compositionally biased region" description="Basic residues" evidence="1">
    <location>
        <begin position="109"/>
        <end position="120"/>
    </location>
</feature>
<evidence type="ECO:0000313" key="3">
    <source>
        <dbReference type="Proteomes" id="UP001164746"/>
    </source>
</evidence>
<organism evidence="2 3">
    <name type="scientific">Mya arenaria</name>
    <name type="common">Soft-shell clam</name>
    <dbReference type="NCBI Taxonomy" id="6604"/>
    <lineage>
        <taxon>Eukaryota</taxon>
        <taxon>Metazoa</taxon>
        <taxon>Spiralia</taxon>
        <taxon>Lophotrochozoa</taxon>
        <taxon>Mollusca</taxon>
        <taxon>Bivalvia</taxon>
        <taxon>Autobranchia</taxon>
        <taxon>Heteroconchia</taxon>
        <taxon>Euheterodonta</taxon>
        <taxon>Imparidentia</taxon>
        <taxon>Neoheterodontei</taxon>
        <taxon>Myida</taxon>
        <taxon>Myoidea</taxon>
        <taxon>Myidae</taxon>
        <taxon>Mya</taxon>
    </lineage>
</organism>
<evidence type="ECO:0000256" key="1">
    <source>
        <dbReference type="SAM" id="MobiDB-lite"/>
    </source>
</evidence>
<name>A0ABY7DGM9_MYAAR</name>
<feature type="region of interest" description="Disordered" evidence="1">
    <location>
        <begin position="1"/>
        <end position="120"/>
    </location>
</feature>
<dbReference type="EMBL" id="CP111013">
    <property type="protein sequence ID" value="WAQ96817.1"/>
    <property type="molecule type" value="Genomic_DNA"/>
</dbReference>
<dbReference type="Proteomes" id="UP001164746">
    <property type="component" value="Chromosome 2"/>
</dbReference>